<reference evidence="2 3" key="1">
    <citation type="submission" date="2021-06" db="EMBL/GenBank/DDBJ databases">
        <title>Differences between aerobic and microaerobic xylene degrading microbial communities.</title>
        <authorList>
            <person name="Banerjee S."/>
            <person name="Tancsics A."/>
        </authorList>
    </citation>
    <scope>NUCLEOTIDE SEQUENCE [LARGE SCALE GENOMIC DNA]</scope>
    <source>
        <strain evidence="2 3">MAP12</strain>
    </source>
</reference>
<dbReference type="EMBL" id="JAHRGL010000049">
    <property type="protein sequence ID" value="MBV2134072.1"/>
    <property type="molecule type" value="Genomic_DNA"/>
</dbReference>
<dbReference type="InterPro" id="IPR052021">
    <property type="entry name" value="Type-I_RS_S_subunit"/>
</dbReference>
<dbReference type="PANTHER" id="PTHR30408">
    <property type="entry name" value="TYPE-1 RESTRICTION ENZYME ECOKI SPECIFICITY PROTEIN"/>
    <property type="match status" value="1"/>
</dbReference>
<dbReference type="Pfam" id="PF01420">
    <property type="entry name" value="Methylase_S"/>
    <property type="match status" value="2"/>
</dbReference>
<dbReference type="Proteomes" id="UP000813068">
    <property type="component" value="Unassembled WGS sequence"/>
</dbReference>
<organism evidence="2 3">
    <name type="scientific">Geopseudomonas aromaticivorans</name>
    <dbReference type="NCBI Taxonomy" id="2849492"/>
    <lineage>
        <taxon>Bacteria</taxon>
        <taxon>Pseudomonadati</taxon>
        <taxon>Pseudomonadota</taxon>
        <taxon>Gammaproteobacteria</taxon>
        <taxon>Pseudomonadales</taxon>
        <taxon>Pseudomonadaceae</taxon>
        <taxon>Geopseudomonas</taxon>
    </lineage>
</organism>
<name>A0ABS6N0K7_9GAMM</name>
<evidence type="ECO:0000313" key="2">
    <source>
        <dbReference type="EMBL" id="MBV2134072.1"/>
    </source>
</evidence>
<protein>
    <submittedName>
        <fullName evidence="2">Restriction endonuclease subunit S</fullName>
    </submittedName>
</protein>
<feature type="domain" description="Type I restriction modification DNA specificity" evidence="1">
    <location>
        <begin position="44"/>
        <end position="178"/>
    </location>
</feature>
<dbReference type="InterPro" id="IPR000055">
    <property type="entry name" value="Restrct_endonuc_typeI_TRD"/>
</dbReference>
<keyword evidence="3" id="KW-1185">Reference proteome</keyword>
<evidence type="ECO:0000259" key="1">
    <source>
        <dbReference type="Pfam" id="PF01420"/>
    </source>
</evidence>
<keyword evidence="2" id="KW-0255">Endonuclease</keyword>
<sequence length="457" mass="50381">MWTEIPAKEFCASVRDGTHDSPKPVESGRFLITSRHIIGGQIDLSNAYLISIDDFEAINKRSKVDRWDVLISMIGTVGEPCLVREEPEFAIKNIGLFKTKGELDGKWLYYYLTSPQAQALIRQSSRGTTQAYVPLGALRDFPVRVPRDREVMRAITNVLGGLDEKINLNRRINQTIEAMAQAIFKSWFVDFDPVKARIAAIQEGRDPRRAAMSAISGKPDAELDALPPEQYDQLAATAALFPDELEESELGEIPRGWICGALGDICSFTAGSAFKPEHQGSTEGDYPFIKVSDMNLAGNEVFIQSANNYVSRAQQSEMKAKLHPLGATVFAKIGVALISNRRRLLTTPTIIDNNLMSASPIEGKSGKYFLYSMLSTIDFNTLASGTALPYINVSDLKKVAIIRPPSDVWRTFEAKASSIFSMMQALTAQSLTLATTRNTLLPKLLSGEVEVFGKSES</sequence>
<proteinExistence type="predicted"/>
<keyword evidence="2" id="KW-0378">Hydrolase</keyword>
<dbReference type="PANTHER" id="PTHR30408:SF13">
    <property type="entry name" value="TYPE I RESTRICTION ENZYME HINDI SPECIFICITY SUBUNIT"/>
    <property type="match status" value="1"/>
</dbReference>
<gene>
    <name evidence="2" type="ORF">KRX52_14930</name>
</gene>
<comment type="caution">
    <text evidence="2">The sequence shown here is derived from an EMBL/GenBank/DDBJ whole genome shotgun (WGS) entry which is preliminary data.</text>
</comment>
<dbReference type="RefSeq" id="WP_217682516.1">
    <property type="nucleotide sequence ID" value="NZ_JAHRGL010000049.1"/>
</dbReference>
<accession>A0ABS6N0K7</accession>
<dbReference type="GO" id="GO:0004519">
    <property type="term" value="F:endonuclease activity"/>
    <property type="evidence" value="ECO:0007669"/>
    <property type="project" value="UniProtKB-KW"/>
</dbReference>
<evidence type="ECO:0000313" key="3">
    <source>
        <dbReference type="Proteomes" id="UP000813068"/>
    </source>
</evidence>
<keyword evidence="2" id="KW-0540">Nuclease</keyword>
<feature type="domain" description="Type I restriction modification DNA specificity" evidence="1">
    <location>
        <begin position="254"/>
        <end position="427"/>
    </location>
</feature>
<dbReference type="CDD" id="cd17246">
    <property type="entry name" value="RMtype1_S_SonII-TRD2-CR2_like"/>
    <property type="match status" value="1"/>
</dbReference>